<dbReference type="PhylomeDB" id="A0A0G4I6K2"/>
<feature type="repeat" description="ANK" evidence="3">
    <location>
        <begin position="837"/>
        <end position="869"/>
    </location>
</feature>
<dbReference type="InterPro" id="IPR036770">
    <property type="entry name" value="Ankyrin_rpt-contain_sf"/>
</dbReference>
<feature type="region of interest" description="Disordered" evidence="4">
    <location>
        <begin position="1"/>
        <end position="24"/>
    </location>
</feature>
<organism evidence="5">
    <name type="scientific">Chromera velia CCMP2878</name>
    <dbReference type="NCBI Taxonomy" id="1169474"/>
    <lineage>
        <taxon>Eukaryota</taxon>
        <taxon>Sar</taxon>
        <taxon>Alveolata</taxon>
        <taxon>Colpodellida</taxon>
        <taxon>Chromeraceae</taxon>
        <taxon>Chromera</taxon>
    </lineage>
</organism>
<dbReference type="InterPro" id="IPR051070">
    <property type="entry name" value="NF-kappa-B_inhibitor"/>
</dbReference>
<feature type="repeat" description="ANK" evidence="3">
    <location>
        <begin position="903"/>
        <end position="935"/>
    </location>
</feature>
<feature type="repeat" description="ANK" evidence="3">
    <location>
        <begin position="802"/>
        <end position="834"/>
    </location>
</feature>
<feature type="region of interest" description="Disordered" evidence="4">
    <location>
        <begin position="64"/>
        <end position="142"/>
    </location>
</feature>
<evidence type="ECO:0000313" key="5">
    <source>
        <dbReference type="EMBL" id="CEM52611.1"/>
    </source>
</evidence>
<dbReference type="Gene3D" id="1.25.40.20">
    <property type="entry name" value="Ankyrin repeat-containing domain"/>
    <property type="match status" value="2"/>
</dbReference>
<evidence type="ECO:0000256" key="3">
    <source>
        <dbReference type="PROSITE-ProRule" id="PRU00023"/>
    </source>
</evidence>
<accession>A0A0G4I6K2</accession>
<feature type="repeat" description="ANK" evidence="3">
    <location>
        <begin position="1002"/>
        <end position="1034"/>
    </location>
</feature>
<dbReference type="Pfam" id="PF00023">
    <property type="entry name" value="Ank"/>
    <property type="match status" value="2"/>
</dbReference>
<evidence type="ECO:0000256" key="4">
    <source>
        <dbReference type="SAM" id="MobiDB-lite"/>
    </source>
</evidence>
<dbReference type="Pfam" id="PF12796">
    <property type="entry name" value="Ank_2"/>
    <property type="match status" value="2"/>
</dbReference>
<dbReference type="PANTHER" id="PTHR46680:SF3">
    <property type="entry name" value="NF-KAPPA-B INHIBITOR CACTUS"/>
    <property type="match status" value="1"/>
</dbReference>
<keyword evidence="1" id="KW-0677">Repeat</keyword>
<dbReference type="Pfam" id="PF13637">
    <property type="entry name" value="Ank_4"/>
    <property type="match status" value="1"/>
</dbReference>
<dbReference type="PANTHER" id="PTHR46680">
    <property type="entry name" value="NF-KAPPA-B INHIBITOR ALPHA"/>
    <property type="match status" value="1"/>
</dbReference>
<gene>
    <name evidence="5" type="ORF">Cvel_11392</name>
</gene>
<feature type="repeat" description="ANK" evidence="3">
    <location>
        <begin position="936"/>
        <end position="968"/>
    </location>
</feature>
<protein>
    <submittedName>
        <fullName evidence="5">Uncharacterized protein</fullName>
    </submittedName>
</protein>
<dbReference type="SMART" id="SM00248">
    <property type="entry name" value="ANK"/>
    <property type="match status" value="12"/>
</dbReference>
<feature type="repeat" description="ANK" evidence="3">
    <location>
        <begin position="275"/>
        <end position="307"/>
    </location>
</feature>
<feature type="repeat" description="ANK" evidence="3">
    <location>
        <begin position="969"/>
        <end position="1001"/>
    </location>
</feature>
<proteinExistence type="predicted"/>
<sequence>MIQQDTKGIGKEEGGEAAKKEARGAIQGDELVESAASFFPEVAHLLVKNKPHFPFEKTSILFRNTKPRMRGKGSRGDPESAHREGQGRRDVAVEKTRGSMSCTGSGQKGEKADLEGSKGVQGKNDAADLGDCKSYSPGLEETDRPLYSQTEEAEECPLELVKAVTEEEFAYSSAERIHAFLTTQTRDPAELGRLLGKQGLKAKIDAADEFGNRLLVWGVLYGAAVVHLLISAGADPNVQQEEHGSALCCASRCGLWESVRLLLSAGANPNSQNSDGFSSLLYAAEALHMEMVECLLYHGADPNLVEESEGQSVLFTVVKKGGLVRLVDLLIKSGADLTLRDKQGRTALDFAEERGNVRVADRIREERIKAPDDCWSREMIVEWDGLRSLIDCGAIAVWPLSLLRSLNAASVRLPRRQDVPTVAQELGLECTPLCTLSDSETIMRGHSHPVGSAFKLVAISYPWLSGEHPDPDGFRVRQVLQQLEQQWWAREDSPVEVFVFWDYLSLFQHPPTGRRTDEEETLFKKALSQMDFIYSNAHTSVIQSKQLPETAANPTKYDDRGWCWFESAVTTFKPSWQVYSDVHALEKQTNEEEGKEAKKGMDGEKVAELEESVQIPATPAEFDRAIDAKKFTNGKTDTEAVKKLYRNFLERVVSKVEIFVDGSWAETELDRQKMGAPESEKLADLLIYIAADPSLASKVQPQLLDFRKMPMGHAGLCRLLSACGLFGSVTDVMLDTESRGTPEDDEFNAAVGESMREIFKGDGPMPKKSALPVLAFFGLNEVVVRLLNRQGGSAADATQIQRRGQALRLASLAGHNEMVELLLDAQADVNFKGELGDTASPLHYAAEGGRKHTVALLIGKGGDVHAKNEVGETPLHVAAKEGHKETVACCVEKGATVDEKDELGRTPLQWAAEKGHKETIAVLLDKGANVNEKNQVGEIPLHLAARGGQKETVAFLVEKRANVNEKNQVGEIPLHLAARGGQKETVAFLVEKGANVKEKNQIGETPLHLAARIGHKETVAFLVEKGANVNEKNGEGNTPFDTAIQTSEENDLPACDTEGIHEVIAFFQTRKGV</sequence>
<dbReference type="VEuPathDB" id="CryptoDB:Cvel_11392"/>
<feature type="repeat" description="ANK" evidence="3">
    <location>
        <begin position="870"/>
        <end position="902"/>
    </location>
</feature>
<dbReference type="InterPro" id="IPR002110">
    <property type="entry name" value="Ankyrin_rpt"/>
</dbReference>
<evidence type="ECO:0000256" key="2">
    <source>
        <dbReference type="ARBA" id="ARBA00023043"/>
    </source>
</evidence>
<feature type="compositionally biased region" description="Basic and acidic residues" evidence="4">
    <location>
        <begin position="8"/>
        <end position="23"/>
    </location>
</feature>
<reference evidence="5" key="1">
    <citation type="submission" date="2014-11" db="EMBL/GenBank/DDBJ databases">
        <authorList>
            <person name="Otto D Thomas"/>
            <person name="Naeem Raeece"/>
        </authorList>
    </citation>
    <scope>NUCLEOTIDE SEQUENCE</scope>
</reference>
<dbReference type="PRINTS" id="PR01415">
    <property type="entry name" value="ANKYRIN"/>
</dbReference>
<dbReference type="PROSITE" id="PS50297">
    <property type="entry name" value="ANK_REP_REGION"/>
    <property type="match status" value="8"/>
</dbReference>
<name>A0A0G4I6K2_9ALVE</name>
<dbReference type="SUPFAM" id="SSF48403">
    <property type="entry name" value="Ankyrin repeat"/>
    <property type="match status" value="2"/>
</dbReference>
<feature type="repeat" description="ANK" evidence="3">
    <location>
        <begin position="309"/>
        <end position="342"/>
    </location>
</feature>
<evidence type="ECO:0000256" key="1">
    <source>
        <dbReference type="ARBA" id="ARBA00022737"/>
    </source>
</evidence>
<feature type="compositionally biased region" description="Basic and acidic residues" evidence="4">
    <location>
        <begin position="74"/>
        <end position="97"/>
    </location>
</feature>
<dbReference type="EMBL" id="CDMZ01005300">
    <property type="protein sequence ID" value="CEM52611.1"/>
    <property type="molecule type" value="Genomic_DNA"/>
</dbReference>
<dbReference type="PROSITE" id="PS50088">
    <property type="entry name" value="ANK_REPEAT"/>
    <property type="match status" value="9"/>
</dbReference>
<keyword evidence="2 3" id="KW-0040">ANK repeat</keyword>
<dbReference type="AlphaFoldDB" id="A0A0G4I6K2"/>